<dbReference type="CDD" id="cd02440">
    <property type="entry name" value="AdoMet_MTases"/>
    <property type="match status" value="1"/>
</dbReference>
<dbReference type="Gene3D" id="3.40.50.150">
    <property type="entry name" value="Vaccinia Virus protein VP39"/>
    <property type="match status" value="1"/>
</dbReference>
<keyword evidence="6" id="KW-1185">Reference proteome</keyword>
<evidence type="ECO:0000256" key="1">
    <source>
        <dbReference type="ARBA" id="ARBA00022603"/>
    </source>
</evidence>
<dbReference type="GO" id="GO:0008171">
    <property type="term" value="F:O-methyltransferase activity"/>
    <property type="evidence" value="ECO:0007669"/>
    <property type="project" value="InterPro"/>
</dbReference>
<dbReference type="OrthoDB" id="2410195at2759"/>
<protein>
    <recommendedName>
        <fullName evidence="4">O-methyltransferase C-terminal domain-containing protein</fullName>
    </recommendedName>
</protein>
<evidence type="ECO:0000256" key="2">
    <source>
        <dbReference type="ARBA" id="ARBA00022679"/>
    </source>
</evidence>
<dbReference type="GO" id="GO:0032259">
    <property type="term" value="P:methylation"/>
    <property type="evidence" value="ECO:0007669"/>
    <property type="project" value="UniProtKB-KW"/>
</dbReference>
<organism evidence="5 6">
    <name type="scientific">Paxillus involutus ATCC 200175</name>
    <dbReference type="NCBI Taxonomy" id="664439"/>
    <lineage>
        <taxon>Eukaryota</taxon>
        <taxon>Fungi</taxon>
        <taxon>Dikarya</taxon>
        <taxon>Basidiomycota</taxon>
        <taxon>Agaricomycotina</taxon>
        <taxon>Agaricomycetes</taxon>
        <taxon>Agaricomycetidae</taxon>
        <taxon>Boletales</taxon>
        <taxon>Paxilineae</taxon>
        <taxon>Paxillaceae</taxon>
        <taxon>Paxillus</taxon>
    </lineage>
</organism>
<keyword evidence="1" id="KW-0489">Methyltransferase</keyword>
<dbReference type="EMBL" id="KN819336">
    <property type="protein sequence ID" value="KIJ15468.1"/>
    <property type="molecule type" value="Genomic_DNA"/>
</dbReference>
<evidence type="ECO:0000259" key="4">
    <source>
        <dbReference type="Pfam" id="PF00891"/>
    </source>
</evidence>
<dbReference type="InterPro" id="IPR036388">
    <property type="entry name" value="WH-like_DNA-bd_sf"/>
</dbReference>
<accession>A0A0C9TYQ7</accession>
<proteinExistence type="predicted"/>
<dbReference type="PROSITE" id="PS51683">
    <property type="entry name" value="SAM_OMT_II"/>
    <property type="match status" value="1"/>
</dbReference>
<evidence type="ECO:0000313" key="5">
    <source>
        <dbReference type="EMBL" id="KIJ15468.1"/>
    </source>
</evidence>
<keyword evidence="3" id="KW-0949">S-adenosyl-L-methionine</keyword>
<dbReference type="Proteomes" id="UP000053647">
    <property type="component" value="Unassembled WGS sequence"/>
</dbReference>
<dbReference type="SUPFAM" id="SSF53335">
    <property type="entry name" value="S-adenosyl-L-methionine-dependent methyltransferases"/>
    <property type="match status" value="1"/>
</dbReference>
<dbReference type="PANTHER" id="PTHR43712">
    <property type="entry name" value="PUTATIVE (AFU_ORTHOLOGUE AFUA_4G14580)-RELATED"/>
    <property type="match status" value="1"/>
</dbReference>
<reference evidence="6" key="2">
    <citation type="submission" date="2015-01" db="EMBL/GenBank/DDBJ databases">
        <title>Evolutionary Origins and Diversification of the Mycorrhizal Mutualists.</title>
        <authorList>
            <consortium name="DOE Joint Genome Institute"/>
            <consortium name="Mycorrhizal Genomics Consortium"/>
            <person name="Kohler A."/>
            <person name="Kuo A."/>
            <person name="Nagy L.G."/>
            <person name="Floudas D."/>
            <person name="Copeland A."/>
            <person name="Barry K.W."/>
            <person name="Cichocki N."/>
            <person name="Veneault-Fourrey C."/>
            <person name="LaButti K."/>
            <person name="Lindquist E.A."/>
            <person name="Lipzen A."/>
            <person name="Lundell T."/>
            <person name="Morin E."/>
            <person name="Murat C."/>
            <person name="Riley R."/>
            <person name="Ohm R."/>
            <person name="Sun H."/>
            <person name="Tunlid A."/>
            <person name="Henrissat B."/>
            <person name="Grigoriev I.V."/>
            <person name="Hibbett D.S."/>
            <person name="Martin F."/>
        </authorList>
    </citation>
    <scope>NUCLEOTIDE SEQUENCE [LARGE SCALE GENOMIC DNA]</scope>
    <source>
        <strain evidence="6">ATCC 200175</strain>
    </source>
</reference>
<feature type="domain" description="O-methyltransferase C-terminal" evidence="4">
    <location>
        <begin position="204"/>
        <end position="382"/>
    </location>
</feature>
<dbReference type="Pfam" id="PF00891">
    <property type="entry name" value="Methyltransf_2"/>
    <property type="match status" value="1"/>
</dbReference>
<sequence length="446" mass="50208">MSNRAKLESLLRLVNSAAQEAIAMYEMAGDDAPSIDSTEFHPLDEAIDQVALKRTIRILEGACAQLCTTLAPPSHTLLQLVQVYDYACVRVALRENITDILMDYPNGIHVDELSKIIDVDSKKLARIMRLLGTRGCYNEVDVDTFANNRLSLILHSENPVRHMIRLQAEACEKGVAVVYETLKNPENGHSNDPAHAPVMFANNKEGITGTFFDWMRQDEARRESYHHSMRGLGVIMGSLAVLTHFPFEKYSTVVDVGGGIGAFSLPLSKTHKHVRITIHDLSEALDQARDVWAKDYSEAIQEDRVEFTELNFFTQVPVKGKDIYYLRNIIHDWPDQESALILRNVRQALGPHSRVLIHDYVLRQLNRKQAEVEAATFEVAVAPEPMLPNFGVGSMRMYQQDMTMFVFHNAKERTLQDSLELSTAAGLKLEKVWDLGEACVLEFSAA</sequence>
<evidence type="ECO:0000256" key="3">
    <source>
        <dbReference type="ARBA" id="ARBA00022691"/>
    </source>
</evidence>
<reference evidence="5 6" key="1">
    <citation type="submission" date="2014-06" db="EMBL/GenBank/DDBJ databases">
        <authorList>
            <consortium name="DOE Joint Genome Institute"/>
            <person name="Kuo A."/>
            <person name="Kohler A."/>
            <person name="Nagy L.G."/>
            <person name="Floudas D."/>
            <person name="Copeland A."/>
            <person name="Barry K.W."/>
            <person name="Cichocki N."/>
            <person name="Veneault-Fourrey C."/>
            <person name="LaButti K."/>
            <person name="Lindquist E.A."/>
            <person name="Lipzen A."/>
            <person name="Lundell T."/>
            <person name="Morin E."/>
            <person name="Murat C."/>
            <person name="Sun H."/>
            <person name="Tunlid A."/>
            <person name="Henrissat B."/>
            <person name="Grigoriev I.V."/>
            <person name="Hibbett D.S."/>
            <person name="Martin F."/>
            <person name="Nordberg H.P."/>
            <person name="Cantor M.N."/>
            <person name="Hua S.X."/>
        </authorList>
    </citation>
    <scope>NUCLEOTIDE SEQUENCE [LARGE SCALE GENOMIC DNA]</scope>
    <source>
        <strain evidence="5 6">ATCC 200175</strain>
    </source>
</reference>
<evidence type="ECO:0000313" key="6">
    <source>
        <dbReference type="Proteomes" id="UP000053647"/>
    </source>
</evidence>
<gene>
    <name evidence="5" type="ORF">PAXINDRAFT_77055</name>
</gene>
<dbReference type="AlphaFoldDB" id="A0A0C9TYQ7"/>
<dbReference type="PANTHER" id="PTHR43712:SF2">
    <property type="entry name" value="O-METHYLTRANSFERASE CICE"/>
    <property type="match status" value="1"/>
</dbReference>
<name>A0A0C9TYQ7_PAXIN</name>
<dbReference type="Gene3D" id="1.10.10.10">
    <property type="entry name" value="Winged helix-like DNA-binding domain superfamily/Winged helix DNA-binding domain"/>
    <property type="match status" value="1"/>
</dbReference>
<dbReference type="HOGENOM" id="CLU_005533_0_1_1"/>
<keyword evidence="2" id="KW-0808">Transferase</keyword>
<dbReference type="InterPro" id="IPR036390">
    <property type="entry name" value="WH_DNA-bd_sf"/>
</dbReference>
<dbReference type="InterPro" id="IPR016461">
    <property type="entry name" value="COMT-like"/>
</dbReference>
<dbReference type="SUPFAM" id="SSF46785">
    <property type="entry name" value="Winged helix' DNA-binding domain"/>
    <property type="match status" value="1"/>
</dbReference>
<dbReference type="InterPro" id="IPR029063">
    <property type="entry name" value="SAM-dependent_MTases_sf"/>
</dbReference>
<dbReference type="InterPro" id="IPR001077">
    <property type="entry name" value="COMT_C"/>
</dbReference>